<name>A0A0A9BP29_ARUDO</name>
<organism evidence="1">
    <name type="scientific">Arundo donax</name>
    <name type="common">Giant reed</name>
    <name type="synonym">Donax arundinaceus</name>
    <dbReference type="NCBI Taxonomy" id="35708"/>
    <lineage>
        <taxon>Eukaryota</taxon>
        <taxon>Viridiplantae</taxon>
        <taxon>Streptophyta</taxon>
        <taxon>Embryophyta</taxon>
        <taxon>Tracheophyta</taxon>
        <taxon>Spermatophyta</taxon>
        <taxon>Magnoliopsida</taxon>
        <taxon>Liliopsida</taxon>
        <taxon>Poales</taxon>
        <taxon>Poaceae</taxon>
        <taxon>PACMAD clade</taxon>
        <taxon>Arundinoideae</taxon>
        <taxon>Arundineae</taxon>
        <taxon>Arundo</taxon>
    </lineage>
</organism>
<dbReference type="EMBL" id="GBRH01234890">
    <property type="protein sequence ID" value="JAD63005.1"/>
    <property type="molecule type" value="Transcribed_RNA"/>
</dbReference>
<sequence length="30" mass="3625">MILIIERNIPVPSLMLLEFHIHLTENFDYI</sequence>
<reference evidence="1" key="2">
    <citation type="journal article" date="2015" name="Data Brief">
        <title>Shoot transcriptome of the giant reed, Arundo donax.</title>
        <authorList>
            <person name="Barrero R.A."/>
            <person name="Guerrero F.D."/>
            <person name="Moolhuijzen P."/>
            <person name="Goolsby J.A."/>
            <person name="Tidwell J."/>
            <person name="Bellgard S.E."/>
            <person name="Bellgard M.I."/>
        </authorList>
    </citation>
    <scope>NUCLEOTIDE SEQUENCE</scope>
    <source>
        <tissue evidence="1">Shoot tissue taken approximately 20 cm above the soil surface</tissue>
    </source>
</reference>
<protein>
    <submittedName>
        <fullName evidence="1">Uncharacterized protein</fullName>
    </submittedName>
</protein>
<evidence type="ECO:0000313" key="1">
    <source>
        <dbReference type="EMBL" id="JAD63005.1"/>
    </source>
</evidence>
<proteinExistence type="predicted"/>
<accession>A0A0A9BP29</accession>
<dbReference type="AlphaFoldDB" id="A0A0A9BP29"/>
<reference evidence="1" key="1">
    <citation type="submission" date="2014-09" db="EMBL/GenBank/DDBJ databases">
        <authorList>
            <person name="Magalhaes I.L.F."/>
            <person name="Oliveira U."/>
            <person name="Santos F.R."/>
            <person name="Vidigal T.H.D.A."/>
            <person name="Brescovit A.D."/>
            <person name="Santos A.J."/>
        </authorList>
    </citation>
    <scope>NUCLEOTIDE SEQUENCE</scope>
    <source>
        <tissue evidence="1">Shoot tissue taken approximately 20 cm above the soil surface</tissue>
    </source>
</reference>